<proteinExistence type="predicted"/>
<dbReference type="AlphaFoldDB" id="A0A151TYT1"/>
<dbReference type="STRING" id="3821.A0A151TYT1"/>
<dbReference type="Gramene" id="C.cajan_04641.t">
    <property type="protein sequence ID" value="C.cajan_04641.t.cds1"/>
    <property type="gene ID" value="C.cajan_04641"/>
</dbReference>
<dbReference type="PANTHER" id="PTHR11439">
    <property type="entry name" value="GAG-POL-RELATED RETROTRANSPOSON"/>
    <property type="match status" value="1"/>
</dbReference>
<name>A0A151TYT1_CAJCA</name>
<dbReference type="PANTHER" id="PTHR11439:SF467">
    <property type="entry name" value="INTEGRASE CATALYTIC DOMAIN-CONTAINING PROTEIN"/>
    <property type="match status" value="1"/>
</dbReference>
<keyword evidence="2" id="KW-1185">Reference proteome</keyword>
<sequence length="115" mass="13541">MWDRYQSNPGIDHWKTTKKVLRYLQGTKDYMLTYKRSDHFEVIDYLDSDYVGCVDSKNYTFGYIFLLTEGVVSWKTAKQFMIATSTVETLSHALRPHFKHYGCETLLQDLVLLTI</sequence>
<protein>
    <submittedName>
        <fullName evidence="1">Retrovirus-related Pol polyprotein from transposon TNT 1-94</fullName>
    </submittedName>
</protein>
<accession>A0A151TYT1</accession>
<dbReference type="Proteomes" id="UP000075243">
    <property type="component" value="Chromosome 2"/>
</dbReference>
<evidence type="ECO:0000313" key="2">
    <source>
        <dbReference type="Proteomes" id="UP000075243"/>
    </source>
</evidence>
<gene>
    <name evidence="1" type="ORF">KK1_004759</name>
</gene>
<reference evidence="1 2" key="1">
    <citation type="journal article" date="2012" name="Nat. Biotechnol.">
        <title>Draft genome sequence of pigeonpea (Cajanus cajan), an orphan legume crop of resource-poor farmers.</title>
        <authorList>
            <person name="Varshney R.K."/>
            <person name="Chen W."/>
            <person name="Li Y."/>
            <person name="Bharti A.K."/>
            <person name="Saxena R.K."/>
            <person name="Schlueter J.A."/>
            <person name="Donoghue M.T."/>
            <person name="Azam S."/>
            <person name="Fan G."/>
            <person name="Whaley A.M."/>
            <person name="Farmer A.D."/>
            <person name="Sheridan J."/>
            <person name="Iwata A."/>
            <person name="Tuteja R."/>
            <person name="Penmetsa R.V."/>
            <person name="Wu W."/>
            <person name="Upadhyaya H.D."/>
            <person name="Yang S.P."/>
            <person name="Shah T."/>
            <person name="Saxena K.B."/>
            <person name="Michael T."/>
            <person name="McCombie W.R."/>
            <person name="Yang B."/>
            <person name="Zhang G."/>
            <person name="Yang H."/>
            <person name="Wang J."/>
            <person name="Spillane C."/>
            <person name="Cook D.R."/>
            <person name="May G.D."/>
            <person name="Xu X."/>
            <person name="Jackson S.A."/>
        </authorList>
    </citation>
    <scope>NUCLEOTIDE SEQUENCE [LARGE SCALE GENOMIC DNA]</scope>
    <source>
        <strain evidence="2">cv. Asha</strain>
    </source>
</reference>
<organism evidence="1 2">
    <name type="scientific">Cajanus cajan</name>
    <name type="common">Pigeon pea</name>
    <name type="synonym">Cajanus indicus</name>
    <dbReference type="NCBI Taxonomy" id="3821"/>
    <lineage>
        <taxon>Eukaryota</taxon>
        <taxon>Viridiplantae</taxon>
        <taxon>Streptophyta</taxon>
        <taxon>Embryophyta</taxon>
        <taxon>Tracheophyta</taxon>
        <taxon>Spermatophyta</taxon>
        <taxon>Magnoliopsida</taxon>
        <taxon>eudicotyledons</taxon>
        <taxon>Gunneridae</taxon>
        <taxon>Pentapetalae</taxon>
        <taxon>rosids</taxon>
        <taxon>fabids</taxon>
        <taxon>Fabales</taxon>
        <taxon>Fabaceae</taxon>
        <taxon>Papilionoideae</taxon>
        <taxon>50 kb inversion clade</taxon>
        <taxon>NPAAA clade</taxon>
        <taxon>indigoferoid/millettioid clade</taxon>
        <taxon>Phaseoleae</taxon>
        <taxon>Cajanus</taxon>
    </lineage>
</organism>
<evidence type="ECO:0000313" key="1">
    <source>
        <dbReference type="EMBL" id="KYP72175.1"/>
    </source>
</evidence>
<dbReference type="EMBL" id="CM003604">
    <property type="protein sequence ID" value="KYP72175.1"/>
    <property type="molecule type" value="Genomic_DNA"/>
</dbReference>